<dbReference type="Proteomes" id="UP000000599">
    <property type="component" value="Chromosome G"/>
</dbReference>
<evidence type="ECO:0000313" key="1">
    <source>
        <dbReference type="EMBL" id="CAG90755.2"/>
    </source>
</evidence>
<dbReference type="HOGENOM" id="CLU_811395_0_0_1"/>
<dbReference type="KEGG" id="dha:DEHA2G16478g"/>
<dbReference type="EMBL" id="CR382139">
    <property type="protein sequence ID" value="CAG90755.2"/>
    <property type="molecule type" value="Genomic_DNA"/>
</dbReference>
<evidence type="ECO:0000313" key="2">
    <source>
        <dbReference type="Proteomes" id="UP000000599"/>
    </source>
</evidence>
<name>Q6BHR4_DEBHA</name>
<sequence length="342" mass="39731">MTNKSKKRHHDKYRDPFELHRLQCESNIKKMRMEKRLNVFNGNAINSGTTPATSQLSKTYRKRLVLSDKTNTNGLNQNAKYRNEKSMDKPKVTISGMRDSIIAMHRKSNTQKLSFQKTSVNKPNKISIFALSSIIKSTKFTTHMKNGCTNRLLEISRDIIIYTPFESINKSKDSILSQARLYIKSFIEWFKINKFDYILVAKNLEGLKTNSETENLHANIPREKTSALTNQDVGMVGKISKQRYIRQDQRQNAANPNPTHIVQKYKKVGKFMATASVKDIYTKKTCVVLLLRTDIRFKVNTNDMLVLMDKSRTTQIINNKEIPVYMNWQIYKEKPIDIDFFS</sequence>
<gene>
    <name evidence="1" type="ordered locus">DEHA2G16478g</name>
</gene>
<protein>
    <submittedName>
        <fullName evidence="1">DEHA2G16478p</fullName>
    </submittedName>
</protein>
<dbReference type="GeneID" id="2905184"/>
<dbReference type="OMA" id="TVCHLES"/>
<accession>Q6BHR4</accession>
<dbReference type="OrthoDB" id="4021680at2759"/>
<dbReference type="RefSeq" id="XP_462257.2">
    <property type="nucleotide sequence ID" value="XM_462257.1"/>
</dbReference>
<reference evidence="1 2" key="1">
    <citation type="journal article" date="2004" name="Nature">
        <title>Genome evolution in yeasts.</title>
        <authorList>
            <consortium name="Genolevures"/>
            <person name="Dujon B."/>
            <person name="Sherman D."/>
            <person name="Fischer G."/>
            <person name="Durrens P."/>
            <person name="Casaregola S."/>
            <person name="Lafontaine I."/>
            <person name="de Montigny J."/>
            <person name="Marck C."/>
            <person name="Neuveglise C."/>
            <person name="Talla E."/>
            <person name="Goffard N."/>
            <person name="Frangeul L."/>
            <person name="Aigle M."/>
            <person name="Anthouard V."/>
            <person name="Babour A."/>
            <person name="Barbe V."/>
            <person name="Barnay S."/>
            <person name="Blanchin S."/>
            <person name="Beckerich J.M."/>
            <person name="Beyne E."/>
            <person name="Bleykasten C."/>
            <person name="Boisrame A."/>
            <person name="Boyer J."/>
            <person name="Cattolico L."/>
            <person name="Confanioleri F."/>
            <person name="de Daruvar A."/>
            <person name="Despons L."/>
            <person name="Fabre E."/>
            <person name="Fairhead C."/>
            <person name="Ferry-Dumazet H."/>
            <person name="Groppi A."/>
            <person name="Hantraye F."/>
            <person name="Hennequin C."/>
            <person name="Jauniaux N."/>
            <person name="Joyet P."/>
            <person name="Kachouri R."/>
            <person name="Kerrest A."/>
            <person name="Koszul R."/>
            <person name="Lemaire M."/>
            <person name="Lesur I."/>
            <person name="Ma L."/>
            <person name="Muller H."/>
            <person name="Nicaud J.M."/>
            <person name="Nikolski M."/>
            <person name="Oztas S."/>
            <person name="Ozier-Kalogeropoulos O."/>
            <person name="Pellenz S."/>
            <person name="Potier S."/>
            <person name="Richard G.F."/>
            <person name="Straub M.L."/>
            <person name="Suleau A."/>
            <person name="Swennene D."/>
            <person name="Tekaia F."/>
            <person name="Wesolowski-Louvel M."/>
            <person name="Westhof E."/>
            <person name="Wirth B."/>
            <person name="Zeniou-Meyer M."/>
            <person name="Zivanovic I."/>
            <person name="Bolotin-Fukuhara M."/>
            <person name="Thierry A."/>
            <person name="Bouchier C."/>
            <person name="Caudron B."/>
            <person name="Scarpelli C."/>
            <person name="Gaillardin C."/>
            <person name="Weissenbach J."/>
            <person name="Wincker P."/>
            <person name="Souciet J.L."/>
        </authorList>
    </citation>
    <scope>NUCLEOTIDE SEQUENCE [LARGE SCALE GENOMIC DNA]</scope>
    <source>
        <strain evidence="2">ATCC 36239 / CBS 767 / BCRC 21394 / JCM 1990 / NBRC 0083 / IGC 2968</strain>
    </source>
</reference>
<dbReference type="InParanoid" id="Q6BHR4"/>
<organism evidence="1 2">
    <name type="scientific">Debaryomyces hansenii (strain ATCC 36239 / CBS 767 / BCRC 21394 / JCM 1990 / NBRC 0083 / IGC 2968)</name>
    <name type="common">Yeast</name>
    <name type="synonym">Torulaspora hansenii</name>
    <dbReference type="NCBI Taxonomy" id="284592"/>
    <lineage>
        <taxon>Eukaryota</taxon>
        <taxon>Fungi</taxon>
        <taxon>Dikarya</taxon>
        <taxon>Ascomycota</taxon>
        <taxon>Saccharomycotina</taxon>
        <taxon>Pichiomycetes</taxon>
        <taxon>Debaryomycetaceae</taxon>
        <taxon>Debaryomyces</taxon>
    </lineage>
</organism>
<proteinExistence type="predicted"/>
<dbReference type="AlphaFoldDB" id="Q6BHR4"/>
<keyword evidence="2" id="KW-1185">Reference proteome</keyword>